<dbReference type="Gene3D" id="3.40.1090.10">
    <property type="entry name" value="Cytosolic phospholipase A2 catalytic domain"/>
    <property type="match status" value="2"/>
</dbReference>
<evidence type="ECO:0000256" key="3">
    <source>
        <dbReference type="SAM" id="MobiDB-lite"/>
    </source>
</evidence>
<dbReference type="Pfam" id="PF11856">
    <property type="entry name" value="DUF3376"/>
    <property type="match status" value="1"/>
</dbReference>
<proteinExistence type="predicted"/>
<dbReference type="InterPro" id="IPR016035">
    <property type="entry name" value="Acyl_Trfase/lysoPLipase"/>
</dbReference>
<dbReference type="KEGG" id="kqi:F1D05_31995"/>
<dbReference type="GO" id="GO:0016042">
    <property type="term" value="P:lipid catabolic process"/>
    <property type="evidence" value="ECO:0007669"/>
    <property type="project" value="UniProtKB-UniRule"/>
</dbReference>
<dbReference type="Pfam" id="PF01734">
    <property type="entry name" value="Patatin"/>
    <property type="match status" value="1"/>
</dbReference>
<dbReference type="AlphaFoldDB" id="A0A7G6X635"/>
<feature type="active site" description="Nucleophile" evidence="2">
    <location>
        <position position="101"/>
    </location>
</feature>
<organism evidence="6 7">
    <name type="scientific">Kribbella qitaiheensis</name>
    <dbReference type="NCBI Taxonomy" id="1544730"/>
    <lineage>
        <taxon>Bacteria</taxon>
        <taxon>Bacillati</taxon>
        <taxon>Actinomycetota</taxon>
        <taxon>Actinomycetes</taxon>
        <taxon>Propionibacteriales</taxon>
        <taxon>Kribbellaceae</taxon>
        <taxon>Kribbella</taxon>
    </lineage>
</organism>
<feature type="transmembrane region" description="Helical" evidence="4">
    <location>
        <begin position="835"/>
        <end position="859"/>
    </location>
</feature>
<feature type="transmembrane region" description="Helical" evidence="4">
    <location>
        <begin position="810"/>
        <end position="829"/>
    </location>
</feature>
<dbReference type="InterPro" id="IPR024282">
    <property type="entry name" value="DUF3376"/>
</dbReference>
<dbReference type="SUPFAM" id="SSF52151">
    <property type="entry name" value="FabD/lysophospholipase-like"/>
    <property type="match status" value="1"/>
</dbReference>
<keyword evidence="7" id="KW-1185">Reference proteome</keyword>
<keyword evidence="2" id="KW-0442">Lipid degradation</keyword>
<evidence type="ECO:0000313" key="7">
    <source>
        <dbReference type="Proteomes" id="UP000515563"/>
    </source>
</evidence>
<reference evidence="6 7" key="2">
    <citation type="journal article" date="2020" name="Microbiol. Resour. Announc.">
        <title>Antarctic desert soil bacteria exhibit high novel natural product potential, evaluated through long-read genome sequencing and comparative genomics.</title>
        <authorList>
            <person name="Benaud N."/>
            <person name="Edwards R.J."/>
            <person name="Amos T.G."/>
            <person name="D'Agostino P.M."/>
            <person name="Gutierrez-Chavez C."/>
            <person name="Montgomery K."/>
            <person name="Nicetic I."/>
            <person name="Ferrari B.C."/>
        </authorList>
    </citation>
    <scope>NUCLEOTIDE SEQUENCE [LARGE SCALE GENOMIC DNA]</scope>
    <source>
        <strain evidence="6 7">SPB151</strain>
    </source>
</reference>
<name>A0A7G6X635_9ACTN</name>
<evidence type="ECO:0000313" key="6">
    <source>
        <dbReference type="EMBL" id="QNE21700.1"/>
    </source>
</evidence>
<evidence type="ECO:0000256" key="4">
    <source>
        <dbReference type="SAM" id="Phobius"/>
    </source>
</evidence>
<dbReference type="InterPro" id="IPR002641">
    <property type="entry name" value="PNPLA_dom"/>
</dbReference>
<reference evidence="7" key="1">
    <citation type="submission" date="2019-09" db="EMBL/GenBank/DDBJ databases">
        <title>Antimicrobial potential of Antarctic Bacteria.</title>
        <authorList>
            <person name="Benaud N."/>
            <person name="Edwards R.J."/>
            <person name="Ferrari B.C."/>
        </authorList>
    </citation>
    <scope>NUCLEOTIDE SEQUENCE [LARGE SCALE GENOMIC DNA]</scope>
    <source>
        <strain evidence="7">SPB151</strain>
    </source>
</reference>
<dbReference type="GO" id="GO:0016787">
    <property type="term" value="F:hydrolase activity"/>
    <property type="evidence" value="ECO:0007669"/>
    <property type="project" value="UniProtKB-UniRule"/>
</dbReference>
<comment type="caution">
    <text evidence="2">Lacks conserved residue(s) required for the propagation of feature annotation.</text>
</comment>
<feature type="compositionally biased region" description="Basic and acidic residues" evidence="3">
    <location>
        <begin position="7"/>
        <end position="25"/>
    </location>
</feature>
<sequence>MGVSAGHPRDISGCEDRDGGETESMSDHEIRIALVLNGGVSLAVWMGGVTHELDLIRRASGGGSRPAAQPYDEVLAARWKELCHRDGEQRRLVVDVIAGTSAGGLNGSLLATAISHGSTLDPDGDNGPWLRQRWVGLGSLEVGKLVPAAGKPSSSVLDGDFFLKELNSLLEGVADAGKASAAEPVTLFVTASGLGIQQFEAKDAAGQRFVVPDHRYLYCFTSERAAKYDGKNRSFSVKENNGLKNTNLLARAARASASFPVAFGPVLETPKMGDAPPRMQPGPHQESGAWLVDGGVLDNAPFAPVLDVVARRPVTGRATRYVLYVVPSAGIGSAETRLVDANQPNWRVAALSAVQYPREVDFRSDVEQLERLLLEADASWSDSQRLFDRCIQQPPERDRLRAAAQMLLPAYSRGRAAGGVWEAVTIATHDQSTVLDAATALSEAQIDDILATKHPWVPGPDGSMLPLRIEAGNPCWDWGTGAAERVVRLVLRSLRTQIDSAAREERADLDRRLKATSDSLQRVLAVRDELSDELAKADLDLQPAGGAEAVAVGLTDIFELLQVQRALGDEFAALIKVVGIDVVETALEVEVVSRCTSARTPQQRSAPFQFLRLGPDIPLTLLDELPEGSIANDLKDRILYGTQVGHFGAFGAADWRRWDWLMGRLHCVAHLGAMLGADPDWIRETQRQVLEAEDWKIGKVLERIQRLANDFPADAGMGALTTMRNELNTTREGIATTKGLADRMVAVSGGLSPVFGNWVKAVAGRKQQPGSWLLQCARWFTEPARQTAWHRLVKSADLTPARQPLIFQRWLPVALLAAVVLLLVAAGVVDVAAVRIIFALLAGLVLAVGAAVMAGTWYVRRQRKRIQLWIENRLPPISPEPRDRS</sequence>
<feature type="region of interest" description="Disordered" evidence="3">
    <location>
        <begin position="1"/>
        <end position="25"/>
    </location>
</feature>
<evidence type="ECO:0000256" key="2">
    <source>
        <dbReference type="PROSITE-ProRule" id="PRU01161"/>
    </source>
</evidence>
<feature type="domain" description="PNPLA" evidence="5">
    <location>
        <begin position="34"/>
        <end position="306"/>
    </location>
</feature>
<keyword evidence="4" id="KW-1133">Transmembrane helix</keyword>
<dbReference type="Proteomes" id="UP000515563">
    <property type="component" value="Chromosome"/>
</dbReference>
<keyword evidence="1 2" id="KW-0443">Lipid metabolism</keyword>
<evidence type="ECO:0000259" key="5">
    <source>
        <dbReference type="PROSITE" id="PS51635"/>
    </source>
</evidence>
<feature type="active site" description="Proton acceptor" evidence="2">
    <location>
        <position position="293"/>
    </location>
</feature>
<keyword evidence="4" id="KW-0472">Membrane</keyword>
<feature type="short sequence motif" description="DGA/G" evidence="2">
    <location>
        <begin position="293"/>
        <end position="295"/>
    </location>
</feature>
<keyword evidence="4" id="KW-0812">Transmembrane</keyword>
<feature type="short sequence motif" description="GXSXG" evidence="2">
    <location>
        <begin position="99"/>
        <end position="103"/>
    </location>
</feature>
<protein>
    <submittedName>
        <fullName evidence="6">DUF3376 domain-containing protein</fullName>
    </submittedName>
</protein>
<gene>
    <name evidence="6" type="ORF">F1D05_31995</name>
</gene>
<dbReference type="PROSITE" id="PS51635">
    <property type="entry name" value="PNPLA"/>
    <property type="match status" value="1"/>
</dbReference>
<dbReference type="EMBL" id="CP043661">
    <property type="protein sequence ID" value="QNE21700.1"/>
    <property type="molecule type" value="Genomic_DNA"/>
</dbReference>
<keyword evidence="2" id="KW-0378">Hydrolase</keyword>
<evidence type="ECO:0000256" key="1">
    <source>
        <dbReference type="ARBA" id="ARBA00023098"/>
    </source>
</evidence>
<accession>A0A7G6X635</accession>